<dbReference type="AlphaFoldDB" id="A0A1R1MN21"/>
<dbReference type="Gene3D" id="1.25.40.10">
    <property type="entry name" value="Tetratricopeptide repeat domain"/>
    <property type="match status" value="1"/>
</dbReference>
<dbReference type="RefSeq" id="WP_076712306.1">
    <property type="nucleotide sequence ID" value="NZ_MOEN01000003.1"/>
</dbReference>
<name>A0A1R1MN21_9BACT</name>
<comment type="caution">
    <text evidence="1">The sequence shown here is derived from an EMBL/GenBank/DDBJ whole genome shotgun (WGS) entry which is preliminary data.</text>
</comment>
<dbReference type="InterPro" id="IPR011990">
    <property type="entry name" value="TPR-like_helical_dom_sf"/>
</dbReference>
<reference evidence="1 2" key="1">
    <citation type="submission" date="2016-10" db="EMBL/GenBank/DDBJ databases">
        <title>Genome sequence of a sulfur-reducing bacterium Desulfurobacterium indicum K6013.</title>
        <authorList>
            <person name="Cao J."/>
            <person name="Shao Z."/>
            <person name="Alain K."/>
            <person name="Jebbar M."/>
        </authorList>
    </citation>
    <scope>NUCLEOTIDE SEQUENCE [LARGE SCALE GENOMIC DNA]</scope>
    <source>
        <strain evidence="1 2">K6013</strain>
    </source>
</reference>
<dbReference type="Proteomes" id="UP000187408">
    <property type="component" value="Unassembled WGS sequence"/>
</dbReference>
<accession>A0A1R1MN21</accession>
<organism evidence="1 2">
    <name type="scientific">Desulfurobacterium indicum</name>
    <dbReference type="NCBI Taxonomy" id="1914305"/>
    <lineage>
        <taxon>Bacteria</taxon>
        <taxon>Pseudomonadati</taxon>
        <taxon>Aquificota</taxon>
        <taxon>Aquificia</taxon>
        <taxon>Desulfurobacteriales</taxon>
        <taxon>Desulfurobacteriaceae</taxon>
        <taxon>Desulfurobacterium</taxon>
    </lineage>
</organism>
<sequence>MVSRSDPKLEIMQLILEEKYPEALKKLTDILKKEPSNKQLKMLLFDIYYNMGNVNRAVDIAIETSQFLLDEGFYDTVIGYLKKVTYYVKHPELYKILFRALTKRRLDYEAFQSLIDFCKYAIEKHKYLKEAENFLDIVIDLSPIPSLVEEAKKLKKALQTKGQ</sequence>
<evidence type="ECO:0008006" key="3">
    <source>
        <dbReference type="Google" id="ProtNLM"/>
    </source>
</evidence>
<evidence type="ECO:0000313" key="1">
    <source>
        <dbReference type="EMBL" id="OMH41149.1"/>
    </source>
</evidence>
<dbReference type="Pfam" id="PF14559">
    <property type="entry name" value="TPR_19"/>
    <property type="match status" value="1"/>
</dbReference>
<proteinExistence type="predicted"/>
<evidence type="ECO:0000313" key="2">
    <source>
        <dbReference type="Proteomes" id="UP000187408"/>
    </source>
</evidence>
<dbReference type="SUPFAM" id="SSF48452">
    <property type="entry name" value="TPR-like"/>
    <property type="match status" value="1"/>
</dbReference>
<dbReference type="OrthoDB" id="14508at2"/>
<protein>
    <recommendedName>
        <fullName evidence="3">Tetratricopeptide repeat protein</fullName>
    </recommendedName>
</protein>
<gene>
    <name evidence="1" type="ORF">BLW93_01280</name>
</gene>
<dbReference type="EMBL" id="MOEN01000003">
    <property type="protein sequence ID" value="OMH41149.1"/>
    <property type="molecule type" value="Genomic_DNA"/>
</dbReference>
<keyword evidence="2" id="KW-1185">Reference proteome</keyword>